<dbReference type="PANTHER" id="PTHR36167:SF3">
    <property type="entry name" value="C2H2 FINGER DOMAIN TRANSCRIPTION FACTOR (EUROFUNG)-RELATED"/>
    <property type="match status" value="1"/>
</dbReference>
<reference evidence="2" key="2">
    <citation type="submission" date="2023-06" db="EMBL/GenBank/DDBJ databases">
        <authorList>
            <consortium name="Lawrence Berkeley National Laboratory"/>
            <person name="Haridas S."/>
            <person name="Hensen N."/>
            <person name="Bonometti L."/>
            <person name="Westerberg I."/>
            <person name="Brannstrom I.O."/>
            <person name="Guillou S."/>
            <person name="Cros-Aarteil S."/>
            <person name="Calhoun S."/>
            <person name="Kuo A."/>
            <person name="Mondo S."/>
            <person name="Pangilinan J."/>
            <person name="Riley R."/>
            <person name="Labutti K."/>
            <person name="Andreopoulos B."/>
            <person name="Lipzen A."/>
            <person name="Chen C."/>
            <person name="Yanf M."/>
            <person name="Daum C."/>
            <person name="Ng V."/>
            <person name="Clum A."/>
            <person name="Steindorff A."/>
            <person name="Ohm R."/>
            <person name="Martin F."/>
            <person name="Silar P."/>
            <person name="Natvig D."/>
            <person name="Lalanne C."/>
            <person name="Gautier V."/>
            <person name="Ament-Velasquez S.L."/>
            <person name="Kruys A."/>
            <person name="Hutchinson M.I."/>
            <person name="Powell A.J."/>
            <person name="Barry K."/>
            <person name="Miller A.N."/>
            <person name="Grigoriev I.V."/>
            <person name="Debuchy R."/>
            <person name="Gladieux P."/>
            <person name="Thoren M.H."/>
            <person name="Johannesson H."/>
        </authorList>
    </citation>
    <scope>NUCLEOTIDE SEQUENCE</scope>
    <source>
        <strain evidence="2">CBS 955.72</strain>
    </source>
</reference>
<dbReference type="GO" id="GO:0006355">
    <property type="term" value="P:regulation of DNA-templated transcription"/>
    <property type="evidence" value="ECO:0007669"/>
    <property type="project" value="InterPro"/>
</dbReference>
<organism evidence="2 3">
    <name type="scientific">Lasiosphaeria hispida</name>
    <dbReference type="NCBI Taxonomy" id="260671"/>
    <lineage>
        <taxon>Eukaryota</taxon>
        <taxon>Fungi</taxon>
        <taxon>Dikarya</taxon>
        <taxon>Ascomycota</taxon>
        <taxon>Pezizomycotina</taxon>
        <taxon>Sordariomycetes</taxon>
        <taxon>Sordariomycetidae</taxon>
        <taxon>Sordariales</taxon>
        <taxon>Lasiosphaeriaceae</taxon>
        <taxon>Lasiosphaeria</taxon>
    </lineage>
</organism>
<reference evidence="2" key="1">
    <citation type="journal article" date="2023" name="Mol. Phylogenet. Evol.">
        <title>Genome-scale phylogeny and comparative genomics of the fungal order Sordariales.</title>
        <authorList>
            <person name="Hensen N."/>
            <person name="Bonometti L."/>
            <person name="Westerberg I."/>
            <person name="Brannstrom I.O."/>
            <person name="Guillou S."/>
            <person name="Cros-Aarteil S."/>
            <person name="Calhoun S."/>
            <person name="Haridas S."/>
            <person name="Kuo A."/>
            <person name="Mondo S."/>
            <person name="Pangilinan J."/>
            <person name="Riley R."/>
            <person name="LaButti K."/>
            <person name="Andreopoulos B."/>
            <person name="Lipzen A."/>
            <person name="Chen C."/>
            <person name="Yan M."/>
            <person name="Daum C."/>
            <person name="Ng V."/>
            <person name="Clum A."/>
            <person name="Steindorff A."/>
            <person name="Ohm R.A."/>
            <person name="Martin F."/>
            <person name="Silar P."/>
            <person name="Natvig D.O."/>
            <person name="Lalanne C."/>
            <person name="Gautier V."/>
            <person name="Ament-Velasquez S.L."/>
            <person name="Kruys A."/>
            <person name="Hutchinson M.I."/>
            <person name="Powell A.J."/>
            <person name="Barry K."/>
            <person name="Miller A.N."/>
            <person name="Grigoriev I.V."/>
            <person name="Debuchy R."/>
            <person name="Gladieux P."/>
            <person name="Hiltunen Thoren M."/>
            <person name="Johannesson H."/>
        </authorList>
    </citation>
    <scope>NUCLEOTIDE SEQUENCE</scope>
    <source>
        <strain evidence="2">CBS 955.72</strain>
    </source>
</reference>
<proteinExistence type="predicted"/>
<evidence type="ECO:0000313" key="2">
    <source>
        <dbReference type="EMBL" id="KAK3349179.1"/>
    </source>
</evidence>
<feature type="region of interest" description="Disordered" evidence="1">
    <location>
        <begin position="188"/>
        <end position="222"/>
    </location>
</feature>
<comment type="caution">
    <text evidence="2">The sequence shown here is derived from an EMBL/GenBank/DDBJ whole genome shotgun (WGS) entry which is preliminary data.</text>
</comment>
<dbReference type="EMBL" id="JAUIQD010000005">
    <property type="protein sequence ID" value="KAK3349179.1"/>
    <property type="molecule type" value="Genomic_DNA"/>
</dbReference>
<evidence type="ECO:0000313" key="3">
    <source>
        <dbReference type="Proteomes" id="UP001275084"/>
    </source>
</evidence>
<name>A0AAJ0MC30_9PEZI</name>
<feature type="compositionally biased region" description="Acidic residues" evidence="1">
    <location>
        <begin position="334"/>
        <end position="345"/>
    </location>
</feature>
<dbReference type="AlphaFoldDB" id="A0AAJ0MC30"/>
<feature type="region of interest" description="Disordered" evidence="1">
    <location>
        <begin position="334"/>
        <end position="354"/>
    </location>
</feature>
<keyword evidence="3" id="KW-1185">Reference proteome</keyword>
<dbReference type="Proteomes" id="UP001275084">
    <property type="component" value="Unassembled WGS sequence"/>
</dbReference>
<sequence length="354" mass="38850">MDPTSIIGLAASIAGVVTLGQKVAAGLVKTYSAARDAPEELGKISNDIYALCGFFDQMKVISDEPHQKRFRFKTDSPLATAIQNCTDIFREIEAAVKSVEAGGEVPTGTLKGTLALRFRWPLRKSRLREMLVDLEKTKTTLLLGLQITCMIERRAIPGEEAAPADETVRKDEASEAAIIRLYEKQNEETTNRQGITQHQLRGLSQQNTEKRDGDCRKGKEKESHLGVWTMTARSGAAGELLHRVTSMGLSQPDIRCILAEQATHGNTSALLGLRKLNPEQRLVVTDHNATVSVELVMVTVWEARQLSTAFDLPDKEKNNSALVQRLIAEWVEVDGGEDMDGDDGGSGDAKRRKG</sequence>
<feature type="compositionally biased region" description="Polar residues" evidence="1">
    <location>
        <begin position="191"/>
        <end position="207"/>
    </location>
</feature>
<accession>A0AAJ0MC30</accession>
<dbReference type="InterPro" id="IPR039327">
    <property type="entry name" value="CON7-like"/>
</dbReference>
<evidence type="ECO:0008006" key="4">
    <source>
        <dbReference type="Google" id="ProtNLM"/>
    </source>
</evidence>
<protein>
    <recommendedName>
        <fullName evidence="4">Fungal N-terminal domain-containing protein</fullName>
    </recommendedName>
</protein>
<dbReference type="PANTHER" id="PTHR36167">
    <property type="entry name" value="C2H2 FINGER DOMAIN TRANSCRIPTION FACTOR (EUROFUNG)-RELATED"/>
    <property type="match status" value="1"/>
</dbReference>
<feature type="compositionally biased region" description="Basic and acidic residues" evidence="1">
    <location>
        <begin position="208"/>
        <end position="222"/>
    </location>
</feature>
<gene>
    <name evidence="2" type="ORF">B0T25DRAFT_609822</name>
</gene>
<evidence type="ECO:0000256" key="1">
    <source>
        <dbReference type="SAM" id="MobiDB-lite"/>
    </source>
</evidence>